<proteinExistence type="predicted"/>
<dbReference type="Pfam" id="PF13387">
    <property type="entry name" value="Lnb_N"/>
    <property type="match status" value="1"/>
</dbReference>
<keyword evidence="1" id="KW-1133">Transmembrane helix</keyword>
<keyword evidence="1" id="KW-0812">Transmembrane</keyword>
<comment type="caution">
    <text evidence="3">The sequence shown here is derived from an EMBL/GenBank/DDBJ whole genome shotgun (WGS) entry which is preliminary data.</text>
</comment>
<dbReference type="EMBL" id="JBHRTS010000002">
    <property type="protein sequence ID" value="MFC3193511.1"/>
    <property type="molecule type" value="Genomic_DNA"/>
</dbReference>
<dbReference type="InterPro" id="IPR025178">
    <property type="entry name" value="Lnb_N"/>
</dbReference>
<dbReference type="Proteomes" id="UP001595533">
    <property type="component" value="Unassembled WGS sequence"/>
</dbReference>
<organism evidence="3 4">
    <name type="scientific">Marinicella sediminis</name>
    <dbReference type="NCBI Taxonomy" id="1792834"/>
    <lineage>
        <taxon>Bacteria</taxon>
        <taxon>Pseudomonadati</taxon>
        <taxon>Pseudomonadota</taxon>
        <taxon>Gammaproteobacteria</taxon>
        <taxon>Lysobacterales</taxon>
        <taxon>Marinicellaceae</taxon>
        <taxon>Marinicella</taxon>
    </lineage>
</organism>
<sequence length="351" mass="41025">MLVLLLAQSLASAKTVRLITIGPGDEFWSAFGHTALAIDQDVYGFGYFSFEQEGLIKAFIDNQMYYEIGLSDLNEEVQLAQWQNRSFWVQQLKLSDTQIQEIEEHLIWHILPENQSYHYDYFNNNCSTKIRDLLDQVWQGRLQRKFDQPTALNHYQLTVPANQQSWMNLGISLVYGWSAYQPRTAWELMAYPEYLYAAMETSMQQQIDHTQLVYQQQSITVWQMIWQTHGAILAILGFGLVLLAFGRTRRFMAWILVVSQSLIGVTLGAFWMIGGYEMASMNFNLLLFMPLAWLLIWWPVMKRILMFCYVLWSLIALYLGAWYLTPFLVLHVLAVWVLRQPRPRSNIFQGA</sequence>
<evidence type="ECO:0000313" key="3">
    <source>
        <dbReference type="EMBL" id="MFC3193511.1"/>
    </source>
</evidence>
<gene>
    <name evidence="3" type="ORF">ACFODZ_04540</name>
</gene>
<keyword evidence="4" id="KW-1185">Reference proteome</keyword>
<evidence type="ECO:0000256" key="1">
    <source>
        <dbReference type="SAM" id="Phobius"/>
    </source>
</evidence>
<reference evidence="4" key="1">
    <citation type="journal article" date="2019" name="Int. J. Syst. Evol. Microbiol.">
        <title>The Global Catalogue of Microorganisms (GCM) 10K type strain sequencing project: providing services to taxonomists for standard genome sequencing and annotation.</title>
        <authorList>
            <consortium name="The Broad Institute Genomics Platform"/>
            <consortium name="The Broad Institute Genome Sequencing Center for Infectious Disease"/>
            <person name="Wu L."/>
            <person name="Ma J."/>
        </authorList>
    </citation>
    <scope>NUCLEOTIDE SEQUENCE [LARGE SCALE GENOMIC DNA]</scope>
    <source>
        <strain evidence="4">KCTC 42953</strain>
    </source>
</reference>
<evidence type="ECO:0000259" key="2">
    <source>
        <dbReference type="Pfam" id="PF13387"/>
    </source>
</evidence>
<evidence type="ECO:0000313" key="4">
    <source>
        <dbReference type="Proteomes" id="UP001595533"/>
    </source>
</evidence>
<feature type="transmembrane region" description="Helical" evidence="1">
    <location>
        <begin position="310"/>
        <end position="338"/>
    </location>
</feature>
<name>A0ABV7JA39_9GAMM</name>
<feature type="domain" description="Lnb N-terminal periplasmic" evidence="2">
    <location>
        <begin position="14"/>
        <end position="145"/>
    </location>
</feature>
<accession>A0ABV7JA39</accession>
<feature type="transmembrane region" description="Helical" evidence="1">
    <location>
        <begin position="279"/>
        <end position="298"/>
    </location>
</feature>
<dbReference type="RefSeq" id="WP_157892700.1">
    <property type="nucleotide sequence ID" value="NZ_JBHRTS010000002.1"/>
</dbReference>
<feature type="transmembrane region" description="Helical" evidence="1">
    <location>
        <begin position="252"/>
        <end position="273"/>
    </location>
</feature>
<feature type="transmembrane region" description="Helical" evidence="1">
    <location>
        <begin position="224"/>
        <end position="245"/>
    </location>
</feature>
<keyword evidence="1" id="KW-0472">Membrane</keyword>
<protein>
    <submittedName>
        <fullName evidence="3">DUF4105 domain-containing protein</fullName>
    </submittedName>
</protein>